<evidence type="ECO:0000313" key="16">
    <source>
        <dbReference type="Proteomes" id="UP000053558"/>
    </source>
</evidence>
<evidence type="ECO:0000256" key="8">
    <source>
        <dbReference type="ARBA" id="ARBA00022989"/>
    </source>
</evidence>
<evidence type="ECO:0000256" key="12">
    <source>
        <dbReference type="ARBA" id="ARBA00023136"/>
    </source>
</evidence>
<comment type="similarity">
    <text evidence="4 14">Belongs to the cytochrome P450 family.</text>
</comment>
<dbReference type="GO" id="GO:0005506">
    <property type="term" value="F:iron ion binding"/>
    <property type="evidence" value="ECO:0007669"/>
    <property type="project" value="InterPro"/>
</dbReference>
<dbReference type="OMA" id="NPKYWPA"/>
<dbReference type="GO" id="GO:0016705">
    <property type="term" value="F:oxidoreductase activity, acting on paired donors, with incorporation or reduction of molecular oxygen"/>
    <property type="evidence" value="ECO:0007669"/>
    <property type="project" value="InterPro"/>
</dbReference>
<dbReference type="InterPro" id="IPR002401">
    <property type="entry name" value="Cyt_P450_E_grp-I"/>
</dbReference>
<dbReference type="InterPro" id="IPR036396">
    <property type="entry name" value="Cyt_P450_sf"/>
</dbReference>
<evidence type="ECO:0000256" key="4">
    <source>
        <dbReference type="ARBA" id="ARBA00010617"/>
    </source>
</evidence>
<comment type="pathway">
    <text evidence="3">Secondary metabolite biosynthesis; terpenoid biosynthesis.</text>
</comment>
<dbReference type="Pfam" id="PF00067">
    <property type="entry name" value="p450"/>
    <property type="match status" value="1"/>
</dbReference>
<sequence>MGNIVPQIRGISLGQDHLWKMKHTTFEKHGLDIVSSIGFFPKARASLWVADAMVIKDMVWSRRFPKPLFQYKILTFFGENIVVSEGEEWKRYRKIVAPAFSERNNRLVWDETTRIMLDLFDNEWKGKQEVAVDHGVDLTLPLALFIIGAAGFGRQISWAEDAIVPPGHQMTFKEALHFVTQNLVIKLTVPKFALGWTKVFRQTRLAFEELHQYLDEMIKERRSSEKSTETHDLFSSLLKANEDDGVREGEVKLSNSELIGNIFIFLVAGHETTAHSLSFALAMLALYPDVQEKLYQHISSVLPDRRIPTYDDMPQLTYSLATFNESLRMFSPVTAVPKQSNQDTTLVVTDTNGEKRTINVPKDTILNLDMPGVHYNPKYWEDPHTFNPERFLGEWNRDAFIPFSAGYRACVGRKFSEAEGTAVLTLLISRYRVEIKDEPQFAHETWEQRKERVLRAESRVTLAPVRVPLVFKKRD</sequence>
<comment type="subcellular location">
    <subcellularLocation>
        <location evidence="2">Membrane</location>
    </subcellularLocation>
</comment>
<dbReference type="GO" id="GO:0020037">
    <property type="term" value="F:heme binding"/>
    <property type="evidence" value="ECO:0007669"/>
    <property type="project" value="InterPro"/>
</dbReference>
<dbReference type="EMBL" id="JH711582">
    <property type="protein sequence ID" value="EIW78358.1"/>
    <property type="molecule type" value="Genomic_DNA"/>
</dbReference>
<dbReference type="KEGG" id="cput:CONPUDRAFT_91812"/>
<dbReference type="InterPro" id="IPR050121">
    <property type="entry name" value="Cytochrome_P450_monoxygenase"/>
</dbReference>
<proteinExistence type="inferred from homology"/>
<dbReference type="Proteomes" id="UP000053558">
    <property type="component" value="Unassembled WGS sequence"/>
</dbReference>
<keyword evidence="6" id="KW-0812">Transmembrane</keyword>
<evidence type="ECO:0000256" key="9">
    <source>
        <dbReference type="ARBA" id="ARBA00023002"/>
    </source>
</evidence>
<dbReference type="PRINTS" id="PR00463">
    <property type="entry name" value="EP450I"/>
</dbReference>
<dbReference type="PANTHER" id="PTHR24305">
    <property type="entry name" value="CYTOCHROME P450"/>
    <property type="match status" value="1"/>
</dbReference>
<dbReference type="InterPro" id="IPR001128">
    <property type="entry name" value="Cyt_P450"/>
</dbReference>
<dbReference type="GO" id="GO:0016020">
    <property type="term" value="C:membrane"/>
    <property type="evidence" value="ECO:0007669"/>
    <property type="project" value="UniProtKB-SubCell"/>
</dbReference>
<feature type="binding site" description="axial binding residue" evidence="13">
    <location>
        <position position="410"/>
    </location>
    <ligand>
        <name>heme</name>
        <dbReference type="ChEBI" id="CHEBI:30413"/>
    </ligand>
    <ligandPart>
        <name>Fe</name>
        <dbReference type="ChEBI" id="CHEBI:18248"/>
    </ligandPart>
</feature>
<evidence type="ECO:0000313" key="15">
    <source>
        <dbReference type="EMBL" id="EIW78358.1"/>
    </source>
</evidence>
<keyword evidence="16" id="KW-1185">Reference proteome</keyword>
<keyword evidence="7 13" id="KW-0479">Metal-binding</keyword>
<keyword evidence="10 13" id="KW-0408">Iron</keyword>
<keyword evidence="5 13" id="KW-0349">Heme</keyword>
<dbReference type="CDD" id="cd11070">
    <property type="entry name" value="CYP56-like"/>
    <property type="match status" value="1"/>
</dbReference>
<comment type="caution">
    <text evidence="15">The sequence shown here is derived from an EMBL/GenBank/DDBJ whole genome shotgun (WGS) entry which is preliminary data.</text>
</comment>
<dbReference type="GO" id="GO:0004497">
    <property type="term" value="F:monooxygenase activity"/>
    <property type="evidence" value="ECO:0007669"/>
    <property type="project" value="UniProtKB-KW"/>
</dbReference>
<dbReference type="Gene3D" id="1.10.630.10">
    <property type="entry name" value="Cytochrome P450"/>
    <property type="match status" value="1"/>
</dbReference>
<evidence type="ECO:0000256" key="7">
    <source>
        <dbReference type="ARBA" id="ARBA00022723"/>
    </source>
</evidence>
<evidence type="ECO:0000256" key="13">
    <source>
        <dbReference type="PIRSR" id="PIRSR602401-1"/>
    </source>
</evidence>
<keyword evidence="8" id="KW-1133">Transmembrane helix</keyword>
<organism evidence="15 16">
    <name type="scientific">Coniophora puteana (strain RWD-64-598)</name>
    <name type="common">Brown rot fungus</name>
    <dbReference type="NCBI Taxonomy" id="741705"/>
    <lineage>
        <taxon>Eukaryota</taxon>
        <taxon>Fungi</taxon>
        <taxon>Dikarya</taxon>
        <taxon>Basidiomycota</taxon>
        <taxon>Agaricomycotina</taxon>
        <taxon>Agaricomycetes</taxon>
        <taxon>Agaricomycetidae</taxon>
        <taxon>Boletales</taxon>
        <taxon>Coniophorineae</taxon>
        <taxon>Coniophoraceae</taxon>
        <taxon>Coniophora</taxon>
    </lineage>
</organism>
<dbReference type="PROSITE" id="PS00086">
    <property type="entry name" value="CYTOCHROME_P450"/>
    <property type="match status" value="1"/>
</dbReference>
<keyword evidence="9 14" id="KW-0560">Oxidoreductase</keyword>
<comment type="cofactor">
    <cofactor evidence="1 13">
        <name>heme</name>
        <dbReference type="ChEBI" id="CHEBI:30413"/>
    </cofactor>
</comment>
<evidence type="ECO:0000256" key="3">
    <source>
        <dbReference type="ARBA" id="ARBA00004721"/>
    </source>
</evidence>
<dbReference type="PANTHER" id="PTHR24305:SF166">
    <property type="entry name" value="CYTOCHROME P450 12A4, MITOCHONDRIAL-RELATED"/>
    <property type="match status" value="1"/>
</dbReference>
<protein>
    <submittedName>
        <fullName evidence="15">614 534 cytochrome P450</fullName>
    </submittedName>
</protein>
<evidence type="ECO:0000256" key="14">
    <source>
        <dbReference type="RuleBase" id="RU000461"/>
    </source>
</evidence>
<reference evidence="16" key="1">
    <citation type="journal article" date="2012" name="Science">
        <title>The Paleozoic origin of enzymatic lignin decomposition reconstructed from 31 fungal genomes.</title>
        <authorList>
            <person name="Floudas D."/>
            <person name="Binder M."/>
            <person name="Riley R."/>
            <person name="Barry K."/>
            <person name="Blanchette R.A."/>
            <person name="Henrissat B."/>
            <person name="Martinez A.T."/>
            <person name="Otillar R."/>
            <person name="Spatafora J.W."/>
            <person name="Yadav J.S."/>
            <person name="Aerts A."/>
            <person name="Benoit I."/>
            <person name="Boyd A."/>
            <person name="Carlson A."/>
            <person name="Copeland A."/>
            <person name="Coutinho P.M."/>
            <person name="de Vries R.P."/>
            <person name="Ferreira P."/>
            <person name="Findley K."/>
            <person name="Foster B."/>
            <person name="Gaskell J."/>
            <person name="Glotzer D."/>
            <person name="Gorecki P."/>
            <person name="Heitman J."/>
            <person name="Hesse C."/>
            <person name="Hori C."/>
            <person name="Igarashi K."/>
            <person name="Jurgens J.A."/>
            <person name="Kallen N."/>
            <person name="Kersten P."/>
            <person name="Kohler A."/>
            <person name="Kuees U."/>
            <person name="Kumar T.K.A."/>
            <person name="Kuo A."/>
            <person name="LaButti K."/>
            <person name="Larrondo L.F."/>
            <person name="Lindquist E."/>
            <person name="Ling A."/>
            <person name="Lombard V."/>
            <person name="Lucas S."/>
            <person name="Lundell T."/>
            <person name="Martin R."/>
            <person name="McLaughlin D.J."/>
            <person name="Morgenstern I."/>
            <person name="Morin E."/>
            <person name="Murat C."/>
            <person name="Nagy L.G."/>
            <person name="Nolan M."/>
            <person name="Ohm R.A."/>
            <person name="Patyshakuliyeva A."/>
            <person name="Rokas A."/>
            <person name="Ruiz-Duenas F.J."/>
            <person name="Sabat G."/>
            <person name="Salamov A."/>
            <person name="Samejima M."/>
            <person name="Schmutz J."/>
            <person name="Slot J.C."/>
            <person name="St John F."/>
            <person name="Stenlid J."/>
            <person name="Sun H."/>
            <person name="Sun S."/>
            <person name="Syed K."/>
            <person name="Tsang A."/>
            <person name="Wiebenga A."/>
            <person name="Young D."/>
            <person name="Pisabarro A."/>
            <person name="Eastwood D.C."/>
            <person name="Martin F."/>
            <person name="Cullen D."/>
            <person name="Grigoriev I.V."/>
            <person name="Hibbett D.S."/>
        </authorList>
    </citation>
    <scope>NUCLEOTIDE SEQUENCE [LARGE SCALE GENOMIC DNA]</scope>
    <source>
        <strain evidence="16">RWD-64-598 SS2</strain>
    </source>
</reference>
<dbReference type="AlphaFoldDB" id="A0A5M3MGJ1"/>
<dbReference type="SUPFAM" id="SSF48264">
    <property type="entry name" value="Cytochrome P450"/>
    <property type="match status" value="1"/>
</dbReference>
<evidence type="ECO:0000256" key="11">
    <source>
        <dbReference type="ARBA" id="ARBA00023033"/>
    </source>
</evidence>
<accession>A0A5M3MGJ1</accession>
<evidence type="ECO:0000256" key="5">
    <source>
        <dbReference type="ARBA" id="ARBA00022617"/>
    </source>
</evidence>
<dbReference type="InterPro" id="IPR017972">
    <property type="entry name" value="Cyt_P450_CS"/>
</dbReference>
<evidence type="ECO:0000256" key="6">
    <source>
        <dbReference type="ARBA" id="ARBA00022692"/>
    </source>
</evidence>
<evidence type="ECO:0000256" key="1">
    <source>
        <dbReference type="ARBA" id="ARBA00001971"/>
    </source>
</evidence>
<name>A0A5M3MGJ1_CONPW</name>
<keyword evidence="12" id="KW-0472">Membrane</keyword>
<dbReference type="PRINTS" id="PR00385">
    <property type="entry name" value="P450"/>
</dbReference>
<keyword evidence="11 14" id="KW-0503">Monooxygenase</keyword>
<evidence type="ECO:0000256" key="2">
    <source>
        <dbReference type="ARBA" id="ARBA00004370"/>
    </source>
</evidence>
<gene>
    <name evidence="15" type="ORF">CONPUDRAFT_91812</name>
</gene>
<dbReference type="GeneID" id="19211484"/>
<evidence type="ECO:0000256" key="10">
    <source>
        <dbReference type="ARBA" id="ARBA00023004"/>
    </source>
</evidence>
<dbReference type="OrthoDB" id="1470350at2759"/>
<dbReference type="RefSeq" id="XP_007771407.1">
    <property type="nucleotide sequence ID" value="XM_007773217.1"/>
</dbReference>